<dbReference type="SMART" id="SM00507">
    <property type="entry name" value="HNHc"/>
    <property type="match status" value="1"/>
</dbReference>
<keyword evidence="2" id="KW-0378">Hydrolase</keyword>
<dbReference type="Gene3D" id="1.10.30.50">
    <property type="match status" value="1"/>
</dbReference>
<dbReference type="PANTHER" id="PTHR34047">
    <property type="entry name" value="NUCLEAR INTRON MATURASE 1, MITOCHONDRIAL-RELATED"/>
    <property type="match status" value="1"/>
</dbReference>
<dbReference type="InterPro" id="IPR000477">
    <property type="entry name" value="RT_dom"/>
</dbReference>
<dbReference type="PROSITE" id="PS50878">
    <property type="entry name" value="RT_POL"/>
    <property type="match status" value="1"/>
</dbReference>
<dbReference type="InterPro" id="IPR051083">
    <property type="entry name" value="GrpII_Intron_Splice-Mob/Def"/>
</dbReference>
<keyword evidence="2" id="KW-0934">Plastid</keyword>
<dbReference type="RefSeq" id="YP_009184903.1">
    <property type="nucleotide sequence ID" value="NC_028582.1"/>
</dbReference>
<dbReference type="PANTHER" id="PTHR34047:SF10">
    <property type="entry name" value="GROUP II INTRON-ASSOCIATED OPEN READING FRAME"/>
    <property type="match status" value="1"/>
</dbReference>
<dbReference type="GO" id="GO:0003964">
    <property type="term" value="F:RNA-directed DNA polymerase activity"/>
    <property type="evidence" value="ECO:0007669"/>
    <property type="project" value="UniProtKB-KW"/>
</dbReference>
<keyword evidence="2" id="KW-0255">Endonuclease</keyword>
<accession>A0A0S2LNR3</accession>
<sequence>MSNKLSNVTWNEIDWSKTQKNIRQIQYRIYKARLNGNFQRLHWLQKFLINHSGAKLLAVLQVTTLNKGKKTPGIDKQIITTPEEKMTLATELCIDGLSQPIRRVWIPKPGKQEKRPLGIPVIRDRAKQALIKLALEPEWEAVFEPNSFGFRPGRSALDAIEGIFLSLHHGKPKWIYDADIRKCFDTIDHEALLKKLNNIPIIKRQISNWLKSGVMEEYSNTTKEILTTTGTPQGGVISPLLANIALHGLETHLKDFVSNLALKPHPGSNRGTAAKRKALTVIRYADDFVLIHQNVEILKLCIDEVKRWLKNMGLEINEEKSVLRSGQGSFTFLGFQIIQVKKNTLNRYKVKIYPSKTSQQRLLLKIQDIIQGHKSVSSYHLILMLRPIILGWANYFKYCECKAIFAKLTHSIFQKIRAWVFRRDTRSGKLRIKEKYFPSGKVYNFDGKQHLDNWILVGKSKVKGDTFRENFLPHLSWVCSRKHVKVLGDQTPFNQNHYWATRSVKYSPYPLRVRTLLIRQNQRCAVCHQELTSFDSNSWEVDHIIPRSKGGKDEYKNLQLVHKECHVKKTRSDTSKRLE</sequence>
<geneLocation type="chloroplast" evidence="2"/>
<dbReference type="GO" id="GO:0003676">
    <property type="term" value="F:nucleic acid binding"/>
    <property type="evidence" value="ECO:0007669"/>
    <property type="project" value="InterPro"/>
</dbReference>
<dbReference type="AlphaFoldDB" id="A0A0S2LNR3"/>
<keyword evidence="2" id="KW-0548">Nucleotidyltransferase</keyword>
<dbReference type="Pfam" id="PF08388">
    <property type="entry name" value="GIIM"/>
    <property type="match status" value="1"/>
</dbReference>
<proteinExistence type="predicted"/>
<dbReference type="Pfam" id="PF13655">
    <property type="entry name" value="RVT_N"/>
    <property type="match status" value="1"/>
</dbReference>
<dbReference type="CDD" id="cd00085">
    <property type="entry name" value="HNHc"/>
    <property type="match status" value="1"/>
</dbReference>
<keyword evidence="2" id="KW-0150">Chloroplast</keyword>
<organism evidence="2">
    <name type="scientific">Jenufa minuta</name>
    <name type="common">Green alga</name>
    <dbReference type="NCBI Taxonomy" id="993092"/>
    <lineage>
        <taxon>Eukaryota</taxon>
        <taxon>Viridiplantae</taxon>
        <taxon>Chlorophyta</taxon>
        <taxon>core chlorophytes</taxon>
        <taxon>Chlorophyceae</taxon>
        <taxon>Jenufa</taxon>
    </lineage>
</organism>
<protein>
    <submittedName>
        <fullName evidence="2">Putative reverse transcriptase, intron maturase and HNH endonuclease</fullName>
    </submittedName>
</protein>
<dbReference type="SUPFAM" id="SSF56672">
    <property type="entry name" value="DNA/RNA polymerases"/>
    <property type="match status" value="1"/>
</dbReference>
<dbReference type="Pfam" id="PF00078">
    <property type="entry name" value="RVT_1"/>
    <property type="match status" value="1"/>
</dbReference>
<evidence type="ECO:0000313" key="2">
    <source>
        <dbReference type="EMBL" id="ALO63006.1"/>
    </source>
</evidence>
<dbReference type="GO" id="GO:0004519">
    <property type="term" value="F:endonuclease activity"/>
    <property type="evidence" value="ECO:0007669"/>
    <property type="project" value="UniProtKB-KW"/>
</dbReference>
<dbReference type="InterPro" id="IPR003615">
    <property type="entry name" value="HNH_nuc"/>
</dbReference>
<reference evidence="2" key="1">
    <citation type="journal article" date="2015" name="BMC Evol. Biol.">
        <title>Chloroplast phylogenomic analysis of chlorophyte green algae identifies a novel lineage sister to the Sphaeropleales (Chlorophyceae).</title>
        <authorList>
            <person name="Lemieux C."/>
            <person name="Vincent A.T."/>
            <person name="Labarre A."/>
            <person name="Otis C."/>
            <person name="Turmel M."/>
        </authorList>
    </citation>
    <scope>NUCLEOTIDE SEQUENCE</scope>
</reference>
<dbReference type="GeneID" id="26378662"/>
<dbReference type="InterPro" id="IPR002711">
    <property type="entry name" value="HNH"/>
</dbReference>
<gene>
    <name evidence="2" type="primary">orf579</name>
</gene>
<dbReference type="NCBIfam" id="TIGR04416">
    <property type="entry name" value="group_II_RT_mat"/>
    <property type="match status" value="1"/>
</dbReference>
<dbReference type="InterPro" id="IPR043502">
    <property type="entry name" value="DNA/RNA_pol_sf"/>
</dbReference>
<name>A0A0S2LNR3_JENMI</name>
<dbReference type="EMBL" id="KT625414">
    <property type="protein sequence ID" value="ALO63006.1"/>
    <property type="molecule type" value="Genomic_DNA"/>
</dbReference>
<keyword evidence="2" id="KW-0695">RNA-directed DNA polymerase</keyword>
<keyword evidence="2" id="KW-0540">Nuclease</keyword>
<dbReference type="Pfam" id="PF01844">
    <property type="entry name" value="HNH"/>
    <property type="match status" value="1"/>
</dbReference>
<dbReference type="InterPro" id="IPR013597">
    <property type="entry name" value="Mat_intron_G2"/>
</dbReference>
<keyword evidence="2" id="KW-0808">Transferase</keyword>
<feature type="domain" description="Reverse transcriptase" evidence="1">
    <location>
        <begin position="87"/>
        <end position="337"/>
    </location>
</feature>
<evidence type="ECO:0000259" key="1">
    <source>
        <dbReference type="PROSITE" id="PS50878"/>
    </source>
</evidence>
<dbReference type="GO" id="GO:0008270">
    <property type="term" value="F:zinc ion binding"/>
    <property type="evidence" value="ECO:0007669"/>
    <property type="project" value="InterPro"/>
</dbReference>
<dbReference type="InterPro" id="IPR025960">
    <property type="entry name" value="RVT_N"/>
</dbReference>
<dbReference type="CDD" id="cd01651">
    <property type="entry name" value="RT_G2_intron"/>
    <property type="match status" value="1"/>
</dbReference>
<dbReference type="InterPro" id="IPR030931">
    <property type="entry name" value="Group_II_RT_mat"/>
</dbReference>